<gene>
    <name evidence="2" type="ORF">BC10311_01133</name>
</gene>
<evidence type="ECO:0000256" key="1">
    <source>
        <dbReference type="SAM" id="Phobius"/>
    </source>
</evidence>
<keyword evidence="1" id="KW-1133">Transmembrane helix</keyword>
<dbReference type="AlphaFoldDB" id="A0AB37YMQ9"/>
<feature type="transmembrane region" description="Helical" evidence="1">
    <location>
        <begin position="6"/>
        <end position="26"/>
    </location>
</feature>
<reference evidence="2 3" key="1">
    <citation type="submission" date="2016-08" db="EMBL/GenBank/DDBJ databases">
        <authorList>
            <person name="Loux V."/>
            <person name="Rue O."/>
        </authorList>
    </citation>
    <scope>NUCLEOTIDE SEQUENCE [LARGE SCALE GENOMIC DNA]</scope>
    <source>
        <strain evidence="2 3">WSBC_10311</strain>
    </source>
</reference>
<evidence type="ECO:0000313" key="2">
    <source>
        <dbReference type="EMBL" id="SCC01170.1"/>
    </source>
</evidence>
<sequence length="102" mass="11534">MRDVLIFIIALSVFLFVVFAIIKMFIAIGKQGDERATFIKNKAMAETFKIAMGLMVLEIIPFIYHRFNETVGTPFNPVRFLAVIAIAFLIILSLNKSKYGDS</sequence>
<dbReference type="EMBL" id="FMBG01000011">
    <property type="protein sequence ID" value="SCC01170.1"/>
    <property type="molecule type" value="Genomic_DNA"/>
</dbReference>
<evidence type="ECO:0000313" key="3">
    <source>
        <dbReference type="Proteomes" id="UP000195728"/>
    </source>
</evidence>
<organism evidence="2 3">
    <name type="scientific">Bacillus wiedmannii</name>
    <dbReference type="NCBI Taxonomy" id="1890302"/>
    <lineage>
        <taxon>Bacteria</taxon>
        <taxon>Bacillati</taxon>
        <taxon>Bacillota</taxon>
        <taxon>Bacilli</taxon>
        <taxon>Bacillales</taxon>
        <taxon>Bacillaceae</taxon>
        <taxon>Bacillus</taxon>
        <taxon>Bacillus cereus group</taxon>
    </lineage>
</organism>
<feature type="transmembrane region" description="Helical" evidence="1">
    <location>
        <begin position="76"/>
        <end position="94"/>
    </location>
</feature>
<accession>A0AB37YMQ9</accession>
<evidence type="ECO:0008006" key="4">
    <source>
        <dbReference type="Google" id="ProtNLM"/>
    </source>
</evidence>
<dbReference type="Proteomes" id="UP000195728">
    <property type="component" value="Unassembled WGS sequence"/>
</dbReference>
<comment type="caution">
    <text evidence="2">The sequence shown here is derived from an EMBL/GenBank/DDBJ whole genome shotgun (WGS) entry which is preliminary data.</text>
</comment>
<name>A0AB37YMQ9_9BACI</name>
<protein>
    <recommendedName>
        <fullName evidence="4">DUF2178 domain-containing protein</fullName>
    </recommendedName>
</protein>
<feature type="transmembrane region" description="Helical" evidence="1">
    <location>
        <begin position="47"/>
        <end position="64"/>
    </location>
</feature>
<proteinExistence type="predicted"/>
<keyword evidence="1" id="KW-0812">Transmembrane</keyword>
<keyword evidence="1" id="KW-0472">Membrane</keyword>